<evidence type="ECO:0000259" key="3">
    <source>
        <dbReference type="PROSITE" id="PS50192"/>
    </source>
</evidence>
<dbReference type="PROSITE" id="PS50192">
    <property type="entry name" value="T_SNARE"/>
    <property type="match status" value="1"/>
</dbReference>
<sequence>MSFADFASSSPSSSCSTRSNAKSTNRISHSLSLPSRQAIEKATLKLEQFQRQVFAIKRSSPISGSIDEDLHDRIRFACLLQEEIAKSLAQMPPDVSNSLIKRKFWKDFETISTQLETLVVRVAAREQTQQQARKEQQDGYLVAEHQGQVFEFAELETEIAQNEVLIEEREQDIHQIHQSVAQVNEIFRDLAAIVHDQQGEIDGIENHVHESMQQTQHGLEEVKKASEMQGYCGIQ</sequence>
<dbReference type="FunFam" id="1.20.5.110:FF:000110">
    <property type="entry name" value="Sulfate permease family"/>
    <property type="match status" value="1"/>
</dbReference>
<feature type="domain" description="T-SNARE coiled-coil homology" evidence="3">
    <location>
        <begin position="163"/>
        <end position="225"/>
    </location>
</feature>
<dbReference type="GO" id="GO:0005484">
    <property type="term" value="F:SNAP receptor activity"/>
    <property type="evidence" value="ECO:0007669"/>
    <property type="project" value="TreeGrafter"/>
</dbReference>
<evidence type="ECO:0000313" key="4">
    <source>
        <dbReference type="EMBL" id="CAI5745030.1"/>
    </source>
</evidence>
<dbReference type="GO" id="GO:0000149">
    <property type="term" value="F:SNARE binding"/>
    <property type="evidence" value="ECO:0007669"/>
    <property type="project" value="TreeGrafter"/>
</dbReference>
<name>A0AAV0VAY6_9STRA</name>
<dbReference type="GO" id="GO:0006886">
    <property type="term" value="P:intracellular protein transport"/>
    <property type="evidence" value="ECO:0007669"/>
    <property type="project" value="TreeGrafter"/>
</dbReference>
<gene>
    <name evidence="4" type="ORF">PDE001_LOCUS10147</name>
</gene>
<feature type="compositionally biased region" description="Low complexity" evidence="2">
    <location>
        <begin position="8"/>
        <end position="19"/>
    </location>
</feature>
<evidence type="ECO:0000256" key="1">
    <source>
        <dbReference type="ARBA" id="ARBA00009063"/>
    </source>
</evidence>
<dbReference type="InterPro" id="IPR045242">
    <property type="entry name" value="Syntaxin"/>
</dbReference>
<dbReference type="InterPro" id="IPR010989">
    <property type="entry name" value="SNARE"/>
</dbReference>
<accession>A0AAV0VAY6</accession>
<protein>
    <recommendedName>
        <fullName evidence="3">t-SNARE coiled-coil homology domain-containing protein</fullName>
    </recommendedName>
</protein>
<dbReference type="InterPro" id="IPR000727">
    <property type="entry name" value="T_SNARE_dom"/>
</dbReference>
<dbReference type="SMART" id="SM00397">
    <property type="entry name" value="t_SNARE"/>
    <property type="match status" value="1"/>
</dbReference>
<dbReference type="PANTHER" id="PTHR19957:SF38">
    <property type="entry name" value="LD27581P"/>
    <property type="match status" value="1"/>
</dbReference>
<dbReference type="CDD" id="cd15840">
    <property type="entry name" value="SNARE_Qa"/>
    <property type="match status" value="1"/>
</dbReference>
<dbReference type="GO" id="GO:0048278">
    <property type="term" value="P:vesicle docking"/>
    <property type="evidence" value="ECO:0007669"/>
    <property type="project" value="TreeGrafter"/>
</dbReference>
<evidence type="ECO:0000313" key="5">
    <source>
        <dbReference type="Proteomes" id="UP001162029"/>
    </source>
</evidence>
<dbReference type="Gene3D" id="1.20.5.110">
    <property type="match status" value="1"/>
</dbReference>
<dbReference type="GO" id="GO:0031201">
    <property type="term" value="C:SNARE complex"/>
    <property type="evidence" value="ECO:0007669"/>
    <property type="project" value="TreeGrafter"/>
</dbReference>
<keyword evidence="5" id="KW-1185">Reference proteome</keyword>
<dbReference type="GO" id="GO:0012505">
    <property type="term" value="C:endomembrane system"/>
    <property type="evidence" value="ECO:0007669"/>
    <property type="project" value="TreeGrafter"/>
</dbReference>
<reference evidence="4" key="1">
    <citation type="submission" date="2022-12" db="EMBL/GenBank/DDBJ databases">
        <authorList>
            <person name="Webb A."/>
        </authorList>
    </citation>
    <scope>NUCLEOTIDE SEQUENCE</scope>
    <source>
        <strain evidence="4">Pd1</strain>
    </source>
</reference>
<proteinExistence type="inferred from homology"/>
<comment type="similarity">
    <text evidence="1">Belongs to the syntaxin family.</text>
</comment>
<dbReference type="EMBL" id="CANTFM010002239">
    <property type="protein sequence ID" value="CAI5745030.1"/>
    <property type="molecule type" value="Genomic_DNA"/>
</dbReference>
<dbReference type="AlphaFoldDB" id="A0AAV0VAY6"/>
<dbReference type="Proteomes" id="UP001162029">
    <property type="component" value="Unassembled WGS sequence"/>
</dbReference>
<feature type="region of interest" description="Disordered" evidence="2">
    <location>
        <begin position="1"/>
        <end position="21"/>
    </location>
</feature>
<comment type="caution">
    <text evidence="4">The sequence shown here is derived from an EMBL/GenBank/DDBJ whole genome shotgun (WGS) entry which is preliminary data.</text>
</comment>
<evidence type="ECO:0000256" key="2">
    <source>
        <dbReference type="SAM" id="MobiDB-lite"/>
    </source>
</evidence>
<dbReference type="PANTHER" id="PTHR19957">
    <property type="entry name" value="SYNTAXIN"/>
    <property type="match status" value="1"/>
</dbReference>
<organism evidence="4 5">
    <name type="scientific">Peronospora destructor</name>
    <dbReference type="NCBI Taxonomy" id="86335"/>
    <lineage>
        <taxon>Eukaryota</taxon>
        <taxon>Sar</taxon>
        <taxon>Stramenopiles</taxon>
        <taxon>Oomycota</taxon>
        <taxon>Peronosporomycetes</taxon>
        <taxon>Peronosporales</taxon>
        <taxon>Peronosporaceae</taxon>
        <taxon>Peronospora</taxon>
    </lineage>
</organism>
<dbReference type="SUPFAM" id="SSF47661">
    <property type="entry name" value="t-snare proteins"/>
    <property type="match status" value="1"/>
</dbReference>
<dbReference type="GO" id="GO:0006906">
    <property type="term" value="P:vesicle fusion"/>
    <property type="evidence" value="ECO:0007669"/>
    <property type="project" value="TreeGrafter"/>
</dbReference>